<evidence type="ECO:0000259" key="4">
    <source>
        <dbReference type="PROSITE" id="PS51855"/>
    </source>
</evidence>
<dbReference type="NCBIfam" id="NF003559">
    <property type="entry name" value="PRK05234.1"/>
    <property type="match status" value="1"/>
</dbReference>
<protein>
    <recommendedName>
        <fullName evidence="2">Methylglyoxal synthase</fullName>
        <shortName evidence="2">MGS</shortName>
        <ecNumber evidence="2">4.2.3.3</ecNumber>
    </recommendedName>
</protein>
<dbReference type="PROSITE" id="PS01335">
    <property type="entry name" value="METHYLGLYOXAL_SYNTH"/>
    <property type="match status" value="1"/>
</dbReference>
<feature type="active site" description="Proton donor/acceptor" evidence="2 3">
    <location>
        <position position="60"/>
    </location>
</feature>
<keyword evidence="6" id="KW-1185">Reference proteome</keyword>
<dbReference type="GO" id="GO:0005829">
    <property type="term" value="C:cytosol"/>
    <property type="evidence" value="ECO:0007669"/>
    <property type="project" value="TreeGrafter"/>
</dbReference>
<feature type="binding site" evidence="2">
    <location>
        <begin position="54"/>
        <end position="55"/>
    </location>
    <ligand>
        <name>substrate</name>
    </ligand>
</feature>
<evidence type="ECO:0000313" key="6">
    <source>
        <dbReference type="Proteomes" id="UP000481030"/>
    </source>
</evidence>
<proteinExistence type="inferred from homology"/>
<organism evidence="5 6">
    <name type="scientific">Cytobacillus depressus</name>
    <dbReference type="NCBI Taxonomy" id="1602942"/>
    <lineage>
        <taxon>Bacteria</taxon>
        <taxon>Bacillati</taxon>
        <taxon>Bacillota</taxon>
        <taxon>Bacilli</taxon>
        <taxon>Bacillales</taxon>
        <taxon>Bacillaceae</taxon>
        <taxon>Cytobacillus</taxon>
    </lineage>
</organism>
<dbReference type="InterPro" id="IPR011607">
    <property type="entry name" value="MGS-like_dom"/>
</dbReference>
<dbReference type="Proteomes" id="UP000481030">
    <property type="component" value="Unassembled WGS sequence"/>
</dbReference>
<accession>A0A6L3VC19</accession>
<reference evidence="5 6" key="1">
    <citation type="journal article" date="2016" name="Antonie Van Leeuwenhoek">
        <title>Bacillus depressus sp. nov., isolated from soil of a sunflower field.</title>
        <authorList>
            <person name="Wei X."/>
            <person name="Xin D."/>
            <person name="Xin Y."/>
            <person name="Zhang H."/>
            <person name="Wang T."/>
            <person name="Zhang J."/>
        </authorList>
    </citation>
    <scope>NUCLEOTIDE SEQUENCE [LARGE SCALE GENOMIC DNA]</scope>
    <source>
        <strain evidence="5 6">BZ1</strain>
    </source>
</reference>
<dbReference type="EC" id="4.2.3.3" evidence="2"/>
<keyword evidence="1 2" id="KW-0456">Lyase</keyword>
<dbReference type="GO" id="GO:0008929">
    <property type="term" value="F:methylglyoxal synthase activity"/>
    <property type="evidence" value="ECO:0007669"/>
    <property type="project" value="UniProtKB-UniRule"/>
</dbReference>
<dbReference type="GO" id="GO:0019242">
    <property type="term" value="P:methylglyoxal biosynthetic process"/>
    <property type="evidence" value="ECO:0007669"/>
    <property type="project" value="UniProtKB-UniRule"/>
</dbReference>
<comment type="similarity">
    <text evidence="2">Belongs to the methylglyoxal synthase family.</text>
</comment>
<feature type="binding site" evidence="2">
    <location>
        <begin position="34"/>
        <end position="37"/>
    </location>
    <ligand>
        <name>substrate</name>
    </ligand>
</feature>
<name>A0A6L3VC19_9BACI</name>
<dbReference type="AlphaFoldDB" id="A0A6L3VC19"/>
<dbReference type="EMBL" id="WBOS01000001">
    <property type="protein sequence ID" value="KAB2338303.1"/>
    <property type="molecule type" value="Genomic_DNA"/>
</dbReference>
<dbReference type="PANTHER" id="PTHR30492">
    <property type="entry name" value="METHYLGLYOXAL SYNTHASE"/>
    <property type="match status" value="1"/>
</dbReference>
<dbReference type="OrthoDB" id="9787147at2"/>
<dbReference type="Pfam" id="PF02142">
    <property type="entry name" value="MGS"/>
    <property type="match status" value="1"/>
</dbReference>
<dbReference type="PANTHER" id="PTHR30492:SF0">
    <property type="entry name" value="METHYLGLYOXAL SYNTHASE"/>
    <property type="match status" value="1"/>
</dbReference>
<sequence length="143" mass="15672">MNIALIAHDKKKDSLVGFATAYKDILAEHQLFATGTTGSRIIQETGLSIHRFQSGPYGGDQEIGAYVANNKMDIVIFFRDPLTAQPHEPDVSALMRLCDVYSVPLATNMGTAEILLKGLERGDLSWRNIVYGKSGDQDGRDNS</sequence>
<evidence type="ECO:0000313" key="5">
    <source>
        <dbReference type="EMBL" id="KAB2338303.1"/>
    </source>
</evidence>
<feature type="binding site" evidence="2">
    <location>
        <position position="8"/>
    </location>
    <ligand>
        <name>substrate</name>
    </ligand>
</feature>
<dbReference type="NCBIfam" id="TIGR00160">
    <property type="entry name" value="MGSA"/>
    <property type="match status" value="1"/>
</dbReference>
<dbReference type="CDD" id="cd01422">
    <property type="entry name" value="MGS"/>
    <property type="match status" value="1"/>
</dbReference>
<dbReference type="HAMAP" id="MF_00549">
    <property type="entry name" value="Methylglyoxal_synth"/>
    <property type="match status" value="1"/>
</dbReference>
<dbReference type="PROSITE" id="PS51855">
    <property type="entry name" value="MGS"/>
    <property type="match status" value="1"/>
</dbReference>
<evidence type="ECO:0000256" key="3">
    <source>
        <dbReference type="PIRSR" id="PIRSR006614-1"/>
    </source>
</evidence>
<comment type="caution">
    <text evidence="5">The sequence shown here is derived from an EMBL/GenBank/DDBJ whole genome shotgun (WGS) entry which is preliminary data.</text>
</comment>
<evidence type="ECO:0000256" key="1">
    <source>
        <dbReference type="ARBA" id="ARBA00023239"/>
    </source>
</evidence>
<feature type="binding site" evidence="2">
    <location>
        <position position="12"/>
    </location>
    <ligand>
        <name>substrate</name>
    </ligand>
</feature>
<dbReference type="Gene3D" id="3.40.50.1380">
    <property type="entry name" value="Methylglyoxal synthase-like domain"/>
    <property type="match status" value="1"/>
</dbReference>
<dbReference type="FunFam" id="3.40.50.1380:FF:000006">
    <property type="entry name" value="Methylglyoxal synthase"/>
    <property type="match status" value="1"/>
</dbReference>
<comment type="function">
    <text evidence="2">Catalyzes the formation of methylglyoxal from dihydroxyacetone phosphate.</text>
</comment>
<dbReference type="InterPro" id="IPR036914">
    <property type="entry name" value="MGS-like_dom_sf"/>
</dbReference>
<feature type="binding site" evidence="2">
    <location>
        <position position="87"/>
    </location>
    <ligand>
        <name>substrate</name>
    </ligand>
</feature>
<comment type="catalytic activity">
    <reaction evidence="2">
        <text>dihydroxyacetone phosphate = methylglyoxal + phosphate</text>
        <dbReference type="Rhea" id="RHEA:17937"/>
        <dbReference type="ChEBI" id="CHEBI:17158"/>
        <dbReference type="ChEBI" id="CHEBI:43474"/>
        <dbReference type="ChEBI" id="CHEBI:57642"/>
        <dbReference type="EC" id="4.2.3.3"/>
    </reaction>
</comment>
<dbReference type="InterPro" id="IPR018148">
    <property type="entry name" value="Methylglyoxal_synth_AS"/>
</dbReference>
<evidence type="ECO:0000256" key="2">
    <source>
        <dbReference type="HAMAP-Rule" id="MF_00549"/>
    </source>
</evidence>
<dbReference type="PIRSF" id="PIRSF006614">
    <property type="entry name" value="Methylglyox_syn"/>
    <property type="match status" value="1"/>
</dbReference>
<dbReference type="RefSeq" id="WP_151533027.1">
    <property type="nucleotide sequence ID" value="NZ_WBOS01000001.1"/>
</dbReference>
<dbReference type="SMART" id="SM00851">
    <property type="entry name" value="MGS"/>
    <property type="match status" value="1"/>
</dbReference>
<dbReference type="InterPro" id="IPR004363">
    <property type="entry name" value="Methylgl_synth"/>
</dbReference>
<dbReference type="SUPFAM" id="SSF52335">
    <property type="entry name" value="Methylglyoxal synthase-like"/>
    <property type="match status" value="1"/>
</dbReference>
<gene>
    <name evidence="2 5" type="primary">mgsA</name>
    <name evidence="5" type="ORF">F7731_01695</name>
</gene>
<feature type="domain" description="MGS-like" evidence="4">
    <location>
        <begin position="1"/>
        <end position="143"/>
    </location>
</feature>